<dbReference type="AlphaFoldDB" id="A0A6S7LQR5"/>
<name>A0A6S7LQR5_PARCT</name>
<dbReference type="PANTHER" id="PTHR47510">
    <property type="entry name" value="REVERSE TRANSCRIPTASE DOMAIN-CONTAINING PROTEIN"/>
    <property type="match status" value="1"/>
</dbReference>
<evidence type="ECO:0000313" key="1">
    <source>
        <dbReference type="EMBL" id="CAB4038459.1"/>
    </source>
</evidence>
<gene>
    <name evidence="1" type="ORF">PACLA_8A018595</name>
</gene>
<dbReference type="OrthoDB" id="445826at2759"/>
<comment type="caution">
    <text evidence="1">The sequence shown here is derived from an EMBL/GenBank/DDBJ whole genome shotgun (WGS) entry which is preliminary data.</text>
</comment>
<protein>
    <submittedName>
        <fullName evidence="1">Uncharacterized protein</fullName>
    </submittedName>
</protein>
<sequence>MTINDTLRALQNLKSCKSTGLDNISARFLKIATPSIAPSITKIMNISLNTAVFPTRWKTAKVVPLFNAGERDNVTNYRPISILPVISKIIEKHVHNHLDAYMTATIPQHRNGVDKDN</sequence>
<dbReference type="Proteomes" id="UP001152795">
    <property type="component" value="Unassembled WGS sequence"/>
</dbReference>
<proteinExistence type="predicted"/>
<dbReference type="PANTHER" id="PTHR47510:SF3">
    <property type="entry name" value="ENDO_EXONUCLEASE_PHOSPHATASE DOMAIN-CONTAINING PROTEIN"/>
    <property type="match status" value="1"/>
</dbReference>
<dbReference type="EMBL" id="CACRXK020024236">
    <property type="protein sequence ID" value="CAB4038459.1"/>
    <property type="molecule type" value="Genomic_DNA"/>
</dbReference>
<accession>A0A6S7LQR5</accession>
<evidence type="ECO:0000313" key="2">
    <source>
        <dbReference type="Proteomes" id="UP001152795"/>
    </source>
</evidence>
<organism evidence="1 2">
    <name type="scientific">Paramuricea clavata</name>
    <name type="common">Red gorgonian</name>
    <name type="synonym">Violescent sea-whip</name>
    <dbReference type="NCBI Taxonomy" id="317549"/>
    <lineage>
        <taxon>Eukaryota</taxon>
        <taxon>Metazoa</taxon>
        <taxon>Cnidaria</taxon>
        <taxon>Anthozoa</taxon>
        <taxon>Octocorallia</taxon>
        <taxon>Malacalcyonacea</taxon>
        <taxon>Plexauridae</taxon>
        <taxon>Paramuricea</taxon>
    </lineage>
</organism>
<keyword evidence="2" id="KW-1185">Reference proteome</keyword>
<reference evidence="1" key="1">
    <citation type="submission" date="2020-04" db="EMBL/GenBank/DDBJ databases">
        <authorList>
            <person name="Alioto T."/>
            <person name="Alioto T."/>
            <person name="Gomez Garrido J."/>
        </authorList>
    </citation>
    <scope>NUCLEOTIDE SEQUENCE</scope>
    <source>
        <strain evidence="1">A484AB</strain>
    </source>
</reference>